<proteinExistence type="predicted"/>
<sequence>MPAIDLTPVTLENIPGATKIMTEYANYALLDYETLIKELNEQGVALNEDPSAVPLNKLNAQIAQVDAQKTRAATIFSQAITNEDGLNVLSKKINALFKAEFDNRLPQSPVKDFSNKELREGACNTLLAELKGAVSAVEGSLSQAKTFTRVVQNELSKLDGTNKNISRQITVLQIQIEIGEIRRAATGNSDGERQGKYTF</sequence>
<dbReference type="EMBL" id="LAZR01007089">
    <property type="protein sequence ID" value="KKM87528.1"/>
    <property type="molecule type" value="Genomic_DNA"/>
</dbReference>
<evidence type="ECO:0000313" key="1">
    <source>
        <dbReference type="EMBL" id="KKM87528.1"/>
    </source>
</evidence>
<dbReference type="AlphaFoldDB" id="A0A0F9L0T2"/>
<protein>
    <submittedName>
        <fullName evidence="1">Uncharacterized protein</fullName>
    </submittedName>
</protein>
<gene>
    <name evidence="1" type="ORF">LCGC14_1268020</name>
</gene>
<comment type="caution">
    <text evidence="1">The sequence shown here is derived from an EMBL/GenBank/DDBJ whole genome shotgun (WGS) entry which is preliminary data.</text>
</comment>
<name>A0A0F9L0T2_9ZZZZ</name>
<accession>A0A0F9L0T2</accession>
<reference evidence="1" key="1">
    <citation type="journal article" date="2015" name="Nature">
        <title>Complex archaea that bridge the gap between prokaryotes and eukaryotes.</title>
        <authorList>
            <person name="Spang A."/>
            <person name="Saw J.H."/>
            <person name="Jorgensen S.L."/>
            <person name="Zaremba-Niedzwiedzka K."/>
            <person name="Martijn J."/>
            <person name="Lind A.E."/>
            <person name="van Eijk R."/>
            <person name="Schleper C."/>
            <person name="Guy L."/>
            <person name="Ettema T.J."/>
        </authorList>
    </citation>
    <scope>NUCLEOTIDE SEQUENCE</scope>
</reference>
<organism evidence="1">
    <name type="scientific">marine sediment metagenome</name>
    <dbReference type="NCBI Taxonomy" id="412755"/>
    <lineage>
        <taxon>unclassified sequences</taxon>
        <taxon>metagenomes</taxon>
        <taxon>ecological metagenomes</taxon>
    </lineage>
</organism>